<accession>A0A8H4VVY4</accession>
<protein>
    <submittedName>
        <fullName evidence="1">Uncharacterized protein</fullName>
    </submittedName>
</protein>
<evidence type="ECO:0000313" key="2">
    <source>
        <dbReference type="Proteomes" id="UP000566819"/>
    </source>
</evidence>
<name>A0A8H4VVY4_9HELO</name>
<reference evidence="1 2" key="1">
    <citation type="submission" date="2020-03" db="EMBL/GenBank/DDBJ databases">
        <title>Draft Genome Sequence of Cudoniella acicularis.</title>
        <authorList>
            <person name="Buettner E."/>
            <person name="Kellner H."/>
        </authorList>
    </citation>
    <scope>NUCLEOTIDE SEQUENCE [LARGE SCALE GENOMIC DNA]</scope>
    <source>
        <strain evidence="1 2">DSM 108380</strain>
    </source>
</reference>
<dbReference type="EMBL" id="JAAMPI010001604">
    <property type="protein sequence ID" value="KAF4624613.1"/>
    <property type="molecule type" value="Genomic_DNA"/>
</dbReference>
<keyword evidence="2" id="KW-1185">Reference proteome</keyword>
<gene>
    <name evidence="1" type="ORF">G7Y89_g13559</name>
</gene>
<sequence length="716" mass="80779">MAVPLIPGASIHRKVSSLTTTSTNDLQSNNSRASDETAHEGIPSILFLGHHGGARQSVIGSILNVKGGFSPQVFVKGLDLRRKPNGVEIHHIEIAFGAVMKDVVVGNTTDNVDDGHAKNQMVREVNLVNTPDMGSEEMRKVQGVLEQRITNGVVSSVCFVHDSDHPHDSFQDKEWAGWRQIIEESSWTQDIFVVILQDGGGPNWNRLLDRHTSVDSVRTFTFQQGSLEVDSKEGKGNPLATSQLLKHLIMDTIPLPVPEKGTAHRTFSQSHNLLLKACRMLCNYLEIRVGGASTSIMSLKANIESLQPFLDESLSAWGKTKSRLSEIDTEDPEVNEVLHGLTSMSHQFNIWNVGGTPNFNFEITCRFPIRAAVNSQSPKSTWVPKHGPEVEPCRFVAEVKNRRMSSAFAKVELFTWRRDIHHEEVAKLRKEEIEQEQSCMQLRSSIDSSKLLRIEAETLFADCTNQLITAKKDLNLLVHCEQQNWDFQDMQTQLMNDSIYDIAKSYGLNSPVRKSHFPSIFNSRQTGILNMFENYNTLLGCCEEYLGAAIDRAKEQELQNCSDPDVNWLGKIVEARVDKDPSLQLRAEMERLTDFIDIYDKEVAETGLHSLIELHQELNEFYQALGEMIGEHQEREASYVRERQLDLQSARVVMNQLSIETSKDAEATTMVLTMMDAKEVDLGVLASLIEQTNKIDVYWTIWKGLRSRISRDKYDG</sequence>
<dbReference type="AlphaFoldDB" id="A0A8H4VVY4"/>
<proteinExistence type="predicted"/>
<dbReference type="Proteomes" id="UP000566819">
    <property type="component" value="Unassembled WGS sequence"/>
</dbReference>
<evidence type="ECO:0000313" key="1">
    <source>
        <dbReference type="EMBL" id="KAF4624613.1"/>
    </source>
</evidence>
<comment type="caution">
    <text evidence="1">The sequence shown here is derived from an EMBL/GenBank/DDBJ whole genome shotgun (WGS) entry which is preliminary data.</text>
</comment>
<organism evidence="1 2">
    <name type="scientific">Cudoniella acicularis</name>
    <dbReference type="NCBI Taxonomy" id="354080"/>
    <lineage>
        <taxon>Eukaryota</taxon>
        <taxon>Fungi</taxon>
        <taxon>Dikarya</taxon>
        <taxon>Ascomycota</taxon>
        <taxon>Pezizomycotina</taxon>
        <taxon>Leotiomycetes</taxon>
        <taxon>Helotiales</taxon>
        <taxon>Tricladiaceae</taxon>
        <taxon>Cudoniella</taxon>
    </lineage>
</organism>